<protein>
    <recommendedName>
        <fullName evidence="4">DUF485 domain-containing protein</fullName>
    </recommendedName>
</protein>
<dbReference type="RefSeq" id="WP_028929551.1">
    <property type="nucleotide sequence ID" value="NZ_AUII01000005.1"/>
</dbReference>
<gene>
    <name evidence="2" type="ORF">PA7_08110</name>
</gene>
<evidence type="ECO:0000313" key="3">
    <source>
        <dbReference type="Proteomes" id="UP000321328"/>
    </source>
</evidence>
<dbReference type="Proteomes" id="UP000321328">
    <property type="component" value="Unassembled WGS sequence"/>
</dbReference>
<keyword evidence="1" id="KW-0472">Membrane</keyword>
<keyword evidence="1" id="KW-0812">Transmembrane</keyword>
<sequence length="124" mass="13573">MNRQHRVTVTSPQTRIAMAGRRGLPPGPVPRLAPEELAHARRIRRVQLRWAAMGLLGVLTLLAGLPLLLDLAPGLWQIRLAGVPVAWLAVAVLPYPVLAGLAFWQLRRAERAEDASSPGNEAER</sequence>
<keyword evidence="3" id="KW-1185">Reference proteome</keyword>
<evidence type="ECO:0008006" key="4">
    <source>
        <dbReference type="Google" id="ProtNLM"/>
    </source>
</evidence>
<organism evidence="2 3">
    <name type="scientific">Pseudonocardia asaccharolytica DSM 44247 = NBRC 16224</name>
    <dbReference type="NCBI Taxonomy" id="1123024"/>
    <lineage>
        <taxon>Bacteria</taxon>
        <taxon>Bacillati</taxon>
        <taxon>Actinomycetota</taxon>
        <taxon>Actinomycetes</taxon>
        <taxon>Pseudonocardiales</taxon>
        <taxon>Pseudonocardiaceae</taxon>
        <taxon>Pseudonocardia</taxon>
    </lineage>
</organism>
<evidence type="ECO:0000313" key="2">
    <source>
        <dbReference type="EMBL" id="GEL16974.1"/>
    </source>
</evidence>
<feature type="transmembrane region" description="Helical" evidence="1">
    <location>
        <begin position="50"/>
        <end position="69"/>
    </location>
</feature>
<name>A0A511D0A2_9PSEU</name>
<dbReference type="AlphaFoldDB" id="A0A511D0A2"/>
<evidence type="ECO:0000256" key="1">
    <source>
        <dbReference type="SAM" id="Phobius"/>
    </source>
</evidence>
<keyword evidence="1" id="KW-1133">Transmembrane helix</keyword>
<dbReference type="STRING" id="1123024.GCA_000423625_01553"/>
<comment type="caution">
    <text evidence="2">The sequence shown here is derived from an EMBL/GenBank/DDBJ whole genome shotgun (WGS) entry which is preliminary data.</text>
</comment>
<reference evidence="2 3" key="1">
    <citation type="submission" date="2019-07" db="EMBL/GenBank/DDBJ databases">
        <title>Whole genome shotgun sequence of Pseudonocardia asaccharolytica NBRC 16224.</title>
        <authorList>
            <person name="Hosoyama A."/>
            <person name="Uohara A."/>
            <person name="Ohji S."/>
            <person name="Ichikawa N."/>
        </authorList>
    </citation>
    <scope>NUCLEOTIDE SEQUENCE [LARGE SCALE GENOMIC DNA]</scope>
    <source>
        <strain evidence="2 3">NBRC 16224</strain>
    </source>
</reference>
<dbReference type="EMBL" id="BJVI01000005">
    <property type="protein sequence ID" value="GEL16974.1"/>
    <property type="molecule type" value="Genomic_DNA"/>
</dbReference>
<proteinExistence type="predicted"/>
<feature type="transmembrane region" description="Helical" evidence="1">
    <location>
        <begin position="81"/>
        <end position="104"/>
    </location>
</feature>
<accession>A0A511D0A2</accession>